<evidence type="ECO:0000256" key="1">
    <source>
        <dbReference type="SAM" id="MobiDB-lite"/>
    </source>
</evidence>
<comment type="caution">
    <text evidence="2">The sequence shown here is derived from an EMBL/GenBank/DDBJ whole genome shotgun (WGS) entry which is preliminary data.</text>
</comment>
<protein>
    <submittedName>
        <fullName evidence="2">Uncharacterized protein</fullName>
    </submittedName>
</protein>
<organism evidence="2 3">
    <name type="scientific">Pleurodeles waltl</name>
    <name type="common">Iberian ribbed newt</name>
    <dbReference type="NCBI Taxonomy" id="8319"/>
    <lineage>
        <taxon>Eukaryota</taxon>
        <taxon>Metazoa</taxon>
        <taxon>Chordata</taxon>
        <taxon>Craniata</taxon>
        <taxon>Vertebrata</taxon>
        <taxon>Euteleostomi</taxon>
        <taxon>Amphibia</taxon>
        <taxon>Batrachia</taxon>
        <taxon>Caudata</taxon>
        <taxon>Salamandroidea</taxon>
        <taxon>Salamandridae</taxon>
        <taxon>Pleurodelinae</taxon>
        <taxon>Pleurodeles</taxon>
    </lineage>
</organism>
<accession>A0AAV7MPN8</accession>
<evidence type="ECO:0000313" key="3">
    <source>
        <dbReference type="Proteomes" id="UP001066276"/>
    </source>
</evidence>
<keyword evidence="3" id="KW-1185">Reference proteome</keyword>
<feature type="compositionally biased region" description="Basic residues" evidence="1">
    <location>
        <begin position="57"/>
        <end position="66"/>
    </location>
</feature>
<sequence length="117" mass="12923">MGGNETQLKVLTVAARSLGHDWMRRVEVRPADLRLDTVRTGARKDSGGRPRWCSHSGRPKKWKRNALARDSVMEGRGPRGGCGNCSFPARENGECPRLPLAWKTGGRQKKGGEGEKQ</sequence>
<gene>
    <name evidence="2" type="ORF">NDU88_003126</name>
</gene>
<dbReference type="Proteomes" id="UP001066276">
    <property type="component" value="Chromosome 9"/>
</dbReference>
<reference evidence="2" key="1">
    <citation type="journal article" date="2022" name="bioRxiv">
        <title>Sequencing and chromosome-scale assembly of the giantPleurodeles waltlgenome.</title>
        <authorList>
            <person name="Brown T."/>
            <person name="Elewa A."/>
            <person name="Iarovenko S."/>
            <person name="Subramanian E."/>
            <person name="Araus A.J."/>
            <person name="Petzold A."/>
            <person name="Susuki M."/>
            <person name="Suzuki K.-i.T."/>
            <person name="Hayashi T."/>
            <person name="Toyoda A."/>
            <person name="Oliveira C."/>
            <person name="Osipova E."/>
            <person name="Leigh N.D."/>
            <person name="Simon A."/>
            <person name="Yun M.H."/>
        </authorList>
    </citation>
    <scope>NUCLEOTIDE SEQUENCE</scope>
    <source>
        <strain evidence="2">20211129_DDA</strain>
        <tissue evidence="2">Liver</tissue>
    </source>
</reference>
<name>A0AAV7MPN8_PLEWA</name>
<dbReference type="EMBL" id="JANPWB010000013">
    <property type="protein sequence ID" value="KAJ1105721.1"/>
    <property type="molecule type" value="Genomic_DNA"/>
</dbReference>
<dbReference type="AlphaFoldDB" id="A0AAV7MPN8"/>
<evidence type="ECO:0000313" key="2">
    <source>
        <dbReference type="EMBL" id="KAJ1105721.1"/>
    </source>
</evidence>
<feature type="region of interest" description="Disordered" evidence="1">
    <location>
        <begin position="40"/>
        <end position="117"/>
    </location>
</feature>
<proteinExistence type="predicted"/>